<keyword evidence="1" id="KW-0472">Membrane</keyword>
<name>A0A0E1W1Z2_BURPE</name>
<dbReference type="AlphaFoldDB" id="A0A0E1W1Z2"/>
<feature type="transmembrane region" description="Helical" evidence="1">
    <location>
        <begin position="6"/>
        <end position="25"/>
    </location>
</feature>
<proteinExistence type="predicted"/>
<reference evidence="2" key="1">
    <citation type="submission" date="2009-05" db="EMBL/GenBank/DDBJ databases">
        <authorList>
            <person name="Harkins D.M."/>
            <person name="DeShazer D."/>
            <person name="Woods D.E."/>
            <person name="Brinkac L.M."/>
            <person name="Brown K.A."/>
            <person name="Hung G.C."/>
            <person name="Tuanyok A."/>
            <person name="Zhang B."/>
            <person name="Nierman W.C."/>
        </authorList>
    </citation>
    <scope>NUCLEOTIDE SEQUENCE [LARGE SCALE GENOMIC DNA]</scope>
    <source>
        <strain evidence="2">1710a</strain>
    </source>
</reference>
<dbReference type="EMBL" id="CM000832">
    <property type="protein sequence ID" value="EET06419.1"/>
    <property type="molecule type" value="Genomic_DNA"/>
</dbReference>
<accession>A0A0E1W1Z2</accession>
<evidence type="ECO:0000313" key="2">
    <source>
        <dbReference type="EMBL" id="EET06419.1"/>
    </source>
</evidence>
<keyword evidence="1" id="KW-0812">Transmembrane</keyword>
<organism evidence="2">
    <name type="scientific">Burkholderia pseudomallei 1710a</name>
    <dbReference type="NCBI Taxonomy" id="320371"/>
    <lineage>
        <taxon>Bacteria</taxon>
        <taxon>Pseudomonadati</taxon>
        <taxon>Pseudomonadota</taxon>
        <taxon>Betaproteobacteria</taxon>
        <taxon>Burkholderiales</taxon>
        <taxon>Burkholderiaceae</taxon>
        <taxon>Burkholderia</taxon>
        <taxon>pseudomallei group</taxon>
    </lineage>
</organism>
<keyword evidence="1" id="KW-1133">Transmembrane helix</keyword>
<protein>
    <submittedName>
        <fullName evidence="2">Uncharacterized protein</fullName>
    </submittedName>
</protein>
<sequence length="38" mass="4563">MVWIWFIAFVGPLNDYVVFFAFDLASRRLSDQHWACLK</sequence>
<dbReference type="Proteomes" id="UP000001812">
    <property type="component" value="Chromosome I"/>
</dbReference>
<dbReference type="HOGENOM" id="CLU_3325705_0_0_4"/>
<gene>
    <name evidence="2" type="ORF">BURPS1710A_3696</name>
</gene>
<evidence type="ECO:0000256" key="1">
    <source>
        <dbReference type="SAM" id="Phobius"/>
    </source>
</evidence>